<sequence length="299" mass="32389">MNLGLYLITVLIWGTTWIAIKLQLGEVAVQASILYRFALAGVVMFAVLLLLRRLQPMKAVDHGFCVLQGACLFSINFFCIYNATHYISSGLMSVIFSMATVMNMVNARLWFGQTPSVKNLAGAAIGLTGIATLFWPHIHFQDGGSEALLGIALGMTGTYLFSSGNMISVRHQKNGLRPPTTNAWSMFYGVCLMSALIAAMDVPLTFSSEPAYVWALVYLAIPGTVIGFTAYLMLVGRIGADRAAYATVMFPVVALTVSTLYEGYQWSLPAVLGVCLVISGNILIFARWPVRSSSANQTA</sequence>
<evidence type="ECO:0000256" key="1">
    <source>
        <dbReference type="ARBA" id="ARBA00004141"/>
    </source>
</evidence>
<dbReference type="PANTHER" id="PTHR32322:SF2">
    <property type="entry name" value="EAMA DOMAIN-CONTAINING PROTEIN"/>
    <property type="match status" value="1"/>
</dbReference>
<dbReference type="GO" id="GO:0016020">
    <property type="term" value="C:membrane"/>
    <property type="evidence" value="ECO:0007669"/>
    <property type="project" value="UniProtKB-SubCell"/>
</dbReference>
<reference evidence="8 9" key="1">
    <citation type="submission" date="2017-07" db="EMBL/GenBank/DDBJ databases">
        <title>Annotated genome sequence of Bacterioplanes sanyensis isolated from Red Sea.</title>
        <authorList>
            <person name="Rehman Z.U."/>
        </authorList>
    </citation>
    <scope>NUCLEOTIDE SEQUENCE [LARGE SCALE GENOMIC DNA]</scope>
    <source>
        <strain evidence="8 9">NV9</strain>
    </source>
</reference>
<keyword evidence="9" id="KW-1185">Reference proteome</keyword>
<dbReference type="OrthoDB" id="2352272at2"/>
<feature type="domain" description="EamA" evidence="7">
    <location>
        <begin position="150"/>
        <end position="285"/>
    </location>
</feature>
<comment type="subcellular location">
    <subcellularLocation>
        <location evidence="1">Membrane</location>
        <topology evidence="1">Multi-pass membrane protein</topology>
    </subcellularLocation>
</comment>
<feature type="transmembrane region" description="Helical" evidence="6">
    <location>
        <begin position="212"/>
        <end position="236"/>
    </location>
</feature>
<evidence type="ECO:0000256" key="4">
    <source>
        <dbReference type="ARBA" id="ARBA00022989"/>
    </source>
</evidence>
<dbReference type="Proteomes" id="UP000202440">
    <property type="component" value="Chromosome"/>
</dbReference>
<evidence type="ECO:0000313" key="8">
    <source>
        <dbReference type="EMBL" id="ASP39143.1"/>
    </source>
</evidence>
<dbReference type="Pfam" id="PF00892">
    <property type="entry name" value="EamA"/>
    <property type="match status" value="2"/>
</dbReference>
<organism evidence="8 9">
    <name type="scientific">Bacterioplanes sanyensis</name>
    <dbReference type="NCBI Taxonomy" id="1249553"/>
    <lineage>
        <taxon>Bacteria</taxon>
        <taxon>Pseudomonadati</taxon>
        <taxon>Pseudomonadota</taxon>
        <taxon>Gammaproteobacteria</taxon>
        <taxon>Oceanospirillales</taxon>
        <taxon>Oceanospirillaceae</taxon>
        <taxon>Bacterioplanes</taxon>
    </lineage>
</organism>
<dbReference type="InterPro" id="IPR050638">
    <property type="entry name" value="AA-Vitamin_Transporters"/>
</dbReference>
<feature type="transmembrane region" description="Helical" evidence="6">
    <location>
        <begin position="183"/>
        <end position="200"/>
    </location>
</feature>
<keyword evidence="3 6" id="KW-0812">Transmembrane</keyword>
<feature type="transmembrane region" description="Helical" evidence="6">
    <location>
        <begin position="63"/>
        <end position="84"/>
    </location>
</feature>
<feature type="transmembrane region" description="Helical" evidence="6">
    <location>
        <begin position="144"/>
        <end position="162"/>
    </location>
</feature>
<evidence type="ECO:0000256" key="6">
    <source>
        <dbReference type="SAM" id="Phobius"/>
    </source>
</evidence>
<feature type="transmembrane region" description="Helical" evidence="6">
    <location>
        <begin position="34"/>
        <end position="51"/>
    </location>
</feature>
<name>A0A222FLP2_9GAMM</name>
<dbReference type="EMBL" id="CP022530">
    <property type="protein sequence ID" value="ASP39143.1"/>
    <property type="molecule type" value="Genomic_DNA"/>
</dbReference>
<feature type="transmembrane region" description="Helical" evidence="6">
    <location>
        <begin position="243"/>
        <end position="261"/>
    </location>
</feature>
<evidence type="ECO:0000256" key="3">
    <source>
        <dbReference type="ARBA" id="ARBA00022692"/>
    </source>
</evidence>
<gene>
    <name evidence="8" type="ORF">CHH28_10825</name>
</gene>
<keyword evidence="4 6" id="KW-1133">Transmembrane helix</keyword>
<comment type="similarity">
    <text evidence="2">Belongs to the EamA transporter family.</text>
</comment>
<evidence type="ECO:0000256" key="2">
    <source>
        <dbReference type="ARBA" id="ARBA00007362"/>
    </source>
</evidence>
<dbReference type="PANTHER" id="PTHR32322">
    <property type="entry name" value="INNER MEMBRANE TRANSPORTER"/>
    <property type="match status" value="1"/>
</dbReference>
<feature type="transmembrane region" description="Helical" evidence="6">
    <location>
        <begin position="267"/>
        <end position="286"/>
    </location>
</feature>
<evidence type="ECO:0000259" key="7">
    <source>
        <dbReference type="Pfam" id="PF00892"/>
    </source>
</evidence>
<accession>A0A222FLP2</accession>
<evidence type="ECO:0000313" key="9">
    <source>
        <dbReference type="Proteomes" id="UP000202440"/>
    </source>
</evidence>
<dbReference type="AlphaFoldDB" id="A0A222FLP2"/>
<dbReference type="InterPro" id="IPR000620">
    <property type="entry name" value="EamA_dom"/>
</dbReference>
<dbReference type="SUPFAM" id="SSF103481">
    <property type="entry name" value="Multidrug resistance efflux transporter EmrE"/>
    <property type="match status" value="2"/>
</dbReference>
<keyword evidence="5 6" id="KW-0472">Membrane</keyword>
<dbReference type="InterPro" id="IPR037185">
    <property type="entry name" value="EmrE-like"/>
</dbReference>
<feature type="domain" description="EamA" evidence="7">
    <location>
        <begin position="5"/>
        <end position="134"/>
    </location>
</feature>
<feature type="transmembrane region" description="Helical" evidence="6">
    <location>
        <begin position="120"/>
        <end position="138"/>
    </location>
</feature>
<feature type="transmembrane region" description="Helical" evidence="6">
    <location>
        <begin position="90"/>
        <end position="111"/>
    </location>
</feature>
<dbReference type="RefSeq" id="WP_094060324.1">
    <property type="nucleotide sequence ID" value="NZ_CP022530.1"/>
</dbReference>
<protein>
    <submittedName>
        <fullName evidence="8">EamA family transporter</fullName>
    </submittedName>
</protein>
<evidence type="ECO:0000256" key="5">
    <source>
        <dbReference type="ARBA" id="ARBA00023136"/>
    </source>
</evidence>
<dbReference type="KEGG" id="bsan:CHH28_10825"/>
<proteinExistence type="inferred from homology"/>